<dbReference type="InterPro" id="IPR001909">
    <property type="entry name" value="KRAB"/>
</dbReference>
<dbReference type="SMART" id="SM00349">
    <property type="entry name" value="KRAB"/>
    <property type="match status" value="1"/>
</dbReference>
<keyword evidence="3" id="KW-1185">Reference proteome</keyword>
<dbReference type="PROSITE" id="PS50805">
    <property type="entry name" value="KRAB"/>
    <property type="match status" value="1"/>
</dbReference>
<dbReference type="InterPro" id="IPR050169">
    <property type="entry name" value="Krueppel_C2H2_ZnF"/>
</dbReference>
<evidence type="ECO:0000313" key="2">
    <source>
        <dbReference type="Ensembl" id="ENSPCOP00000031545.1"/>
    </source>
</evidence>
<dbReference type="GeneTree" id="ENSGT00940000163278"/>
<protein>
    <submittedName>
        <fullName evidence="2">Zinc finger protein 19</fullName>
    </submittedName>
</protein>
<organism evidence="2 3">
    <name type="scientific">Propithecus coquereli</name>
    <name type="common">Coquerel's sifaka</name>
    <name type="synonym">Propithecus verreauxi coquereli</name>
    <dbReference type="NCBI Taxonomy" id="379532"/>
    <lineage>
        <taxon>Eukaryota</taxon>
        <taxon>Metazoa</taxon>
        <taxon>Chordata</taxon>
        <taxon>Craniata</taxon>
        <taxon>Vertebrata</taxon>
        <taxon>Euteleostomi</taxon>
        <taxon>Mammalia</taxon>
        <taxon>Eutheria</taxon>
        <taxon>Euarchontoglires</taxon>
        <taxon>Primates</taxon>
        <taxon>Strepsirrhini</taxon>
        <taxon>Lemuriformes</taxon>
        <taxon>Indriidae</taxon>
        <taxon>Propithecus</taxon>
    </lineage>
</organism>
<dbReference type="SUPFAM" id="SSF109640">
    <property type="entry name" value="KRAB domain (Kruppel-associated box)"/>
    <property type="match status" value="1"/>
</dbReference>
<evidence type="ECO:0000313" key="3">
    <source>
        <dbReference type="Proteomes" id="UP000233160"/>
    </source>
</evidence>
<dbReference type="PANTHER" id="PTHR23232:SF145">
    <property type="entry name" value="KRAB DOMAIN-CONTAINING PROTEIN"/>
    <property type="match status" value="1"/>
</dbReference>
<dbReference type="Pfam" id="PF01352">
    <property type="entry name" value="KRAB"/>
    <property type="match status" value="1"/>
</dbReference>
<reference evidence="2" key="1">
    <citation type="submission" date="2025-08" db="UniProtKB">
        <authorList>
            <consortium name="Ensembl"/>
        </authorList>
    </citation>
    <scope>IDENTIFICATION</scope>
</reference>
<feature type="domain" description="KRAB" evidence="1">
    <location>
        <begin position="14"/>
        <end position="85"/>
    </location>
</feature>
<name>A0A2K6GZD4_PROCO</name>
<dbReference type="Gene3D" id="6.10.140.140">
    <property type="match status" value="1"/>
</dbReference>
<dbReference type="Proteomes" id="UP000233160">
    <property type="component" value="Unassembled WGS sequence"/>
</dbReference>
<dbReference type="AlphaFoldDB" id="A0A2K6GZD4"/>
<dbReference type="CDD" id="cd07765">
    <property type="entry name" value="KRAB_A-box"/>
    <property type="match status" value="1"/>
</dbReference>
<sequence length="91" mass="10381">MAAMPLKAQHQEVVTFEDVAMHFTQTEWAGLSPAQRALYRSVMLENYENLTVVEYPVPKPALISFLEGGDLPWGLEAQDEPLTERTRDIYK</sequence>
<dbReference type="InterPro" id="IPR036051">
    <property type="entry name" value="KRAB_dom_sf"/>
</dbReference>
<accession>A0A2K6GZD4</accession>
<evidence type="ECO:0000259" key="1">
    <source>
        <dbReference type="PROSITE" id="PS50805"/>
    </source>
</evidence>
<gene>
    <name evidence="2" type="primary">ZNF19</name>
</gene>
<dbReference type="GO" id="GO:0006355">
    <property type="term" value="P:regulation of DNA-templated transcription"/>
    <property type="evidence" value="ECO:0007669"/>
    <property type="project" value="InterPro"/>
</dbReference>
<proteinExistence type="predicted"/>
<dbReference type="PANTHER" id="PTHR23232">
    <property type="entry name" value="KRAB DOMAIN C2H2 ZINC FINGER"/>
    <property type="match status" value="1"/>
</dbReference>
<dbReference type="Ensembl" id="ENSPCOT00000042501.1">
    <property type="protein sequence ID" value="ENSPCOP00000031545.1"/>
    <property type="gene ID" value="ENSPCOG00000028550.1"/>
</dbReference>
<reference evidence="2" key="2">
    <citation type="submission" date="2025-09" db="UniProtKB">
        <authorList>
            <consortium name="Ensembl"/>
        </authorList>
    </citation>
    <scope>IDENTIFICATION</scope>
</reference>